<proteinExistence type="predicted"/>
<evidence type="ECO:0000313" key="2">
    <source>
        <dbReference type="Proteomes" id="UP000021053"/>
    </source>
</evidence>
<organism evidence="1 2">
    <name type="scientific">Cryptosporangium arvum DSM 44712</name>
    <dbReference type="NCBI Taxonomy" id="927661"/>
    <lineage>
        <taxon>Bacteria</taxon>
        <taxon>Bacillati</taxon>
        <taxon>Actinomycetota</taxon>
        <taxon>Actinomycetes</taxon>
        <taxon>Cryptosporangiales</taxon>
        <taxon>Cryptosporangiaceae</taxon>
        <taxon>Cryptosporangium</taxon>
    </lineage>
</organism>
<evidence type="ECO:0000313" key="1">
    <source>
        <dbReference type="EMBL" id="EXG81038.1"/>
    </source>
</evidence>
<accession>A0A010Z0Q8</accession>
<protein>
    <submittedName>
        <fullName evidence="1">Uncharacterized protein</fullName>
    </submittedName>
</protein>
<dbReference type="Proteomes" id="UP000021053">
    <property type="component" value="Unassembled WGS sequence"/>
</dbReference>
<sequence length="107" mass="11642">MNRGVDNASEGRNGCHDEEVEKTADRAALLESPGTLADAGRVASALVDELDAIRRHWRSGTAAPAGTLQRRDAELGLYLDVLRTLCDPLLPPDQRDTDRATAFREAE</sequence>
<comment type="caution">
    <text evidence="1">The sequence shown here is derived from an EMBL/GenBank/DDBJ whole genome shotgun (WGS) entry which is preliminary data.</text>
</comment>
<dbReference type="EMBL" id="JFBT01000001">
    <property type="protein sequence ID" value="EXG81038.1"/>
    <property type="molecule type" value="Genomic_DNA"/>
</dbReference>
<dbReference type="AlphaFoldDB" id="A0A010Z0Q8"/>
<reference evidence="1 2" key="1">
    <citation type="submission" date="2013-07" db="EMBL/GenBank/DDBJ databases">
        <authorList>
            <consortium name="DOE Joint Genome Institute"/>
            <person name="Eisen J."/>
            <person name="Huntemann M."/>
            <person name="Han J."/>
            <person name="Chen A."/>
            <person name="Kyrpides N."/>
            <person name="Mavromatis K."/>
            <person name="Markowitz V."/>
            <person name="Palaniappan K."/>
            <person name="Ivanova N."/>
            <person name="Schaumberg A."/>
            <person name="Pati A."/>
            <person name="Liolios K."/>
            <person name="Nordberg H.P."/>
            <person name="Cantor M.N."/>
            <person name="Hua S.X."/>
            <person name="Woyke T."/>
        </authorList>
    </citation>
    <scope>NUCLEOTIDE SEQUENCE [LARGE SCALE GENOMIC DNA]</scope>
    <source>
        <strain evidence="1 2">DSM 44712</strain>
    </source>
</reference>
<gene>
    <name evidence="1" type="ORF">CryarDRAFT_2133</name>
</gene>
<keyword evidence="2" id="KW-1185">Reference proteome</keyword>
<dbReference type="HOGENOM" id="CLU_2205690_0_0_11"/>
<name>A0A010Z0Q8_9ACTN</name>